<keyword evidence="5 8" id="KW-0472">Membrane</keyword>
<evidence type="ECO:0000256" key="8">
    <source>
        <dbReference type="SAM" id="Phobius"/>
    </source>
</evidence>
<dbReference type="Pfam" id="PF00001">
    <property type="entry name" value="7tm_1"/>
    <property type="match status" value="1"/>
</dbReference>
<dbReference type="GO" id="GO:0005886">
    <property type="term" value="C:plasma membrane"/>
    <property type="evidence" value="ECO:0007669"/>
    <property type="project" value="TreeGrafter"/>
</dbReference>
<proteinExistence type="predicted"/>
<accession>A0A8B7Y394</accession>
<feature type="domain" description="G-protein coupled receptors family 1 profile" evidence="9">
    <location>
        <begin position="48"/>
        <end position="322"/>
    </location>
</feature>
<keyword evidence="2 8" id="KW-0812">Transmembrane</keyword>
<feature type="transmembrane region" description="Helical" evidence="8">
    <location>
        <begin position="32"/>
        <end position="57"/>
    </location>
</feature>
<dbReference type="KEGG" id="aplc:110976949"/>
<evidence type="ECO:0000313" key="10">
    <source>
        <dbReference type="Proteomes" id="UP000694845"/>
    </source>
</evidence>
<dbReference type="PANTHER" id="PTHR24243">
    <property type="entry name" value="G-PROTEIN COUPLED RECEPTOR"/>
    <property type="match status" value="1"/>
</dbReference>
<keyword evidence="3 8" id="KW-1133">Transmembrane helix</keyword>
<feature type="transmembrane region" description="Helical" evidence="8">
    <location>
        <begin position="156"/>
        <end position="176"/>
    </location>
</feature>
<organism evidence="10 11">
    <name type="scientific">Acanthaster planci</name>
    <name type="common">Crown-of-thorns starfish</name>
    <dbReference type="NCBI Taxonomy" id="133434"/>
    <lineage>
        <taxon>Eukaryota</taxon>
        <taxon>Metazoa</taxon>
        <taxon>Echinodermata</taxon>
        <taxon>Eleutherozoa</taxon>
        <taxon>Asterozoa</taxon>
        <taxon>Asteroidea</taxon>
        <taxon>Valvatacea</taxon>
        <taxon>Valvatida</taxon>
        <taxon>Acanthasteridae</taxon>
        <taxon>Acanthaster</taxon>
    </lineage>
</organism>
<name>A0A8B7Y394_ACAPL</name>
<dbReference type="OMA" id="QMARMVI"/>
<dbReference type="Gene3D" id="1.20.1070.10">
    <property type="entry name" value="Rhodopsin 7-helix transmembrane proteins"/>
    <property type="match status" value="1"/>
</dbReference>
<dbReference type="CDD" id="cd00637">
    <property type="entry name" value="7tm_classA_rhodopsin-like"/>
    <property type="match status" value="1"/>
</dbReference>
<dbReference type="OrthoDB" id="5950040at2759"/>
<evidence type="ECO:0000256" key="7">
    <source>
        <dbReference type="ARBA" id="ARBA00023224"/>
    </source>
</evidence>
<dbReference type="RefSeq" id="XP_022086376.1">
    <property type="nucleotide sequence ID" value="XM_022230684.1"/>
</dbReference>
<dbReference type="PRINTS" id="PR00237">
    <property type="entry name" value="GPCRRHODOPSN"/>
</dbReference>
<gene>
    <name evidence="11" type="primary">LOC110976949</name>
</gene>
<protein>
    <submittedName>
        <fullName evidence="11">Thyrotropin-releasing hormone receptor-like</fullName>
    </submittedName>
</protein>
<feature type="transmembrane region" description="Helical" evidence="8">
    <location>
        <begin position="217"/>
        <end position="238"/>
    </location>
</feature>
<reference evidence="11" key="1">
    <citation type="submission" date="2025-08" db="UniProtKB">
        <authorList>
            <consortium name="RefSeq"/>
        </authorList>
    </citation>
    <scope>IDENTIFICATION</scope>
</reference>
<dbReference type="GO" id="GO:0004930">
    <property type="term" value="F:G protein-coupled receptor activity"/>
    <property type="evidence" value="ECO:0007669"/>
    <property type="project" value="UniProtKB-KW"/>
</dbReference>
<feature type="transmembrane region" description="Helical" evidence="8">
    <location>
        <begin position="69"/>
        <end position="90"/>
    </location>
</feature>
<keyword evidence="4" id="KW-0297">G-protein coupled receptor</keyword>
<feature type="transmembrane region" description="Helical" evidence="8">
    <location>
        <begin position="110"/>
        <end position="135"/>
    </location>
</feature>
<evidence type="ECO:0000256" key="2">
    <source>
        <dbReference type="ARBA" id="ARBA00022692"/>
    </source>
</evidence>
<evidence type="ECO:0000256" key="1">
    <source>
        <dbReference type="ARBA" id="ARBA00004141"/>
    </source>
</evidence>
<dbReference type="AlphaFoldDB" id="A0A8B7Y394"/>
<dbReference type="PANTHER" id="PTHR24243:SF208">
    <property type="entry name" value="PYROKININ-1 RECEPTOR"/>
    <property type="match status" value="1"/>
</dbReference>
<keyword evidence="6" id="KW-0675">Receptor</keyword>
<dbReference type="GeneID" id="110976949"/>
<dbReference type="InterPro" id="IPR017452">
    <property type="entry name" value="GPCR_Rhodpsn_7TM"/>
</dbReference>
<evidence type="ECO:0000256" key="5">
    <source>
        <dbReference type="ARBA" id="ARBA00023136"/>
    </source>
</evidence>
<dbReference type="PROSITE" id="PS50262">
    <property type="entry name" value="G_PROTEIN_RECEP_F1_2"/>
    <property type="match status" value="1"/>
</dbReference>
<feature type="transmembrane region" description="Helical" evidence="8">
    <location>
        <begin position="259"/>
        <end position="279"/>
    </location>
</feature>
<dbReference type="InterPro" id="IPR000276">
    <property type="entry name" value="GPCR_Rhodpsn"/>
</dbReference>
<dbReference type="SMART" id="SM01381">
    <property type="entry name" value="7TM_GPCR_Srsx"/>
    <property type="match status" value="1"/>
</dbReference>
<dbReference type="SUPFAM" id="SSF81321">
    <property type="entry name" value="Family A G protein-coupled receptor-like"/>
    <property type="match status" value="1"/>
</dbReference>
<dbReference type="Proteomes" id="UP000694845">
    <property type="component" value="Unplaced"/>
</dbReference>
<comment type="subcellular location">
    <subcellularLocation>
        <location evidence="1">Membrane</location>
        <topology evidence="1">Multi-pass membrane protein</topology>
    </subcellularLocation>
</comment>
<keyword evidence="7" id="KW-0807">Transducer</keyword>
<evidence type="ECO:0000256" key="3">
    <source>
        <dbReference type="ARBA" id="ARBA00022989"/>
    </source>
</evidence>
<evidence type="ECO:0000256" key="4">
    <source>
        <dbReference type="ARBA" id="ARBA00023040"/>
    </source>
</evidence>
<evidence type="ECO:0000259" key="9">
    <source>
        <dbReference type="PROSITE" id="PS50262"/>
    </source>
</evidence>
<keyword evidence="10" id="KW-1185">Reference proteome</keyword>
<evidence type="ECO:0000313" key="11">
    <source>
        <dbReference type="RefSeq" id="XP_022086376.1"/>
    </source>
</evidence>
<sequence>MSYLNNSNESNGMCKEIEEDQLEALLYSPMEFLTTVVTPCILFFGLIGNLSFLVVVFRIKWMRTVVNCYLVNLAVADILFLLFAAGDQILAHLLTPVGKDDYFRGMAGCILIHLVKDACFFSSLSLITLVTLQKFYAVCQPYQYKRCTGRRQPTKFVAVSWFLSVAFACLLIPGTAKFETYCIIWPQNDTYKDFPEIIGFCVPHDNFEIVGMILQSIPFFMALVVNFYLYGKIIVALHHRTTSGKGSNEKARIRTRNQMARMVITNGIIFFLCLSPIHITSLAKAIRNLSGTGVLSPKQFVQMSQVFQVITHLNSAINPIVYNATNPRYRQAFCQTFCCCCLSKHSKYRSAVQLREVSGTKTGATVSADRSFSPNFIQRTTDTQISRNDVL</sequence>
<evidence type="ECO:0000256" key="6">
    <source>
        <dbReference type="ARBA" id="ARBA00023170"/>
    </source>
</evidence>